<dbReference type="InterPro" id="IPR029063">
    <property type="entry name" value="SAM-dependent_MTases_sf"/>
</dbReference>
<keyword evidence="1" id="KW-0489">Methyltransferase</keyword>
<evidence type="ECO:0000313" key="1">
    <source>
        <dbReference type="EMBL" id="GAL84068.1"/>
    </source>
</evidence>
<proteinExistence type="predicted"/>
<protein>
    <submittedName>
        <fullName evidence="1">Methyltransferase domain protein</fullName>
    </submittedName>
</protein>
<dbReference type="OrthoDB" id="9789123at2"/>
<dbReference type="EMBL" id="BBLT01000002">
    <property type="protein sequence ID" value="GAL84068.1"/>
    <property type="molecule type" value="Genomic_DNA"/>
</dbReference>
<dbReference type="PANTHER" id="PTHR43861">
    <property type="entry name" value="TRANS-ACONITATE 2-METHYLTRANSFERASE-RELATED"/>
    <property type="match status" value="1"/>
</dbReference>
<name>A0A098LCS8_9BACT</name>
<accession>A0A098LCS8</accession>
<reference evidence="1 2" key="1">
    <citation type="submission" date="2014-09" db="EMBL/GenBank/DDBJ databases">
        <title>Sporocytophaga myxococcoides PG-01 genome sequencing.</title>
        <authorList>
            <person name="Liu L."/>
            <person name="Gao P.J."/>
            <person name="Chen G.J."/>
            <person name="Wang L.S."/>
        </authorList>
    </citation>
    <scope>NUCLEOTIDE SEQUENCE [LARGE SCALE GENOMIC DNA]</scope>
    <source>
        <strain evidence="1 2">PG-01</strain>
    </source>
</reference>
<organism evidence="1 2">
    <name type="scientific">Sporocytophaga myxococcoides</name>
    <dbReference type="NCBI Taxonomy" id="153721"/>
    <lineage>
        <taxon>Bacteria</taxon>
        <taxon>Pseudomonadati</taxon>
        <taxon>Bacteroidota</taxon>
        <taxon>Cytophagia</taxon>
        <taxon>Cytophagales</taxon>
        <taxon>Cytophagaceae</taxon>
        <taxon>Sporocytophaga</taxon>
    </lineage>
</organism>
<dbReference type="STRING" id="153721.MYP_1296"/>
<dbReference type="eggNOG" id="COG2227">
    <property type="taxonomic scope" value="Bacteria"/>
</dbReference>
<gene>
    <name evidence="1" type="ORF">MYP_1296</name>
</gene>
<keyword evidence="1" id="KW-0808">Transferase</keyword>
<dbReference type="CDD" id="cd02440">
    <property type="entry name" value="AdoMet_MTases"/>
    <property type="match status" value="1"/>
</dbReference>
<dbReference type="PANTHER" id="PTHR43861:SF6">
    <property type="entry name" value="METHYLTRANSFERASE TYPE 11"/>
    <property type="match status" value="1"/>
</dbReference>
<sequence length="211" mass="24129">MSDYQDFNWSPSEAYSTNYILPKIIELLDKKKNKCILDLGCGNGLMTKAILEMGYDIYGIDASETVINIASKSHPNRFFLQDISDKNLPVEIIDKKFDTIISTEVIEHIYNPYQYLAFCSKIFENNRHEGQLILSTPYHGYLKNLALAVSGKMDFHYHPLSVGGHIKFWSKNTLGKLLTECGYEVKNFQGAGRLPYLWKSMIVVGERNKKS</sequence>
<dbReference type="SUPFAM" id="SSF53335">
    <property type="entry name" value="S-adenosyl-L-methionine-dependent methyltransferases"/>
    <property type="match status" value="1"/>
</dbReference>
<evidence type="ECO:0000313" key="2">
    <source>
        <dbReference type="Proteomes" id="UP000030185"/>
    </source>
</evidence>
<dbReference type="GO" id="GO:0032259">
    <property type="term" value="P:methylation"/>
    <property type="evidence" value="ECO:0007669"/>
    <property type="project" value="UniProtKB-KW"/>
</dbReference>
<dbReference type="RefSeq" id="WP_045460033.1">
    <property type="nucleotide sequence ID" value="NZ_BBLT01000002.1"/>
</dbReference>
<dbReference type="AlphaFoldDB" id="A0A098LCS8"/>
<dbReference type="Pfam" id="PF13489">
    <property type="entry name" value="Methyltransf_23"/>
    <property type="match status" value="1"/>
</dbReference>
<comment type="caution">
    <text evidence="1">The sequence shown here is derived from an EMBL/GenBank/DDBJ whole genome shotgun (WGS) entry which is preliminary data.</text>
</comment>
<dbReference type="Proteomes" id="UP000030185">
    <property type="component" value="Unassembled WGS sequence"/>
</dbReference>
<dbReference type="Gene3D" id="3.40.50.150">
    <property type="entry name" value="Vaccinia Virus protein VP39"/>
    <property type="match status" value="1"/>
</dbReference>
<dbReference type="GO" id="GO:0008168">
    <property type="term" value="F:methyltransferase activity"/>
    <property type="evidence" value="ECO:0007669"/>
    <property type="project" value="UniProtKB-KW"/>
</dbReference>
<keyword evidence="2" id="KW-1185">Reference proteome</keyword>